<keyword evidence="1" id="KW-0378">Hydrolase</keyword>
<dbReference type="STRING" id="33968.BMS77_08590"/>
<reference evidence="1 2" key="1">
    <citation type="journal article" date="2017" name="Front. Microbiol.">
        <title>Genomic Characterization of Dairy Associated Leuconostoc Species and Diversity of Leuconostocs in Undefined Mixed Mesophilic Starter Cultures.</title>
        <authorList>
            <person name="Frantzen C.A."/>
            <person name="Kot W."/>
            <person name="Pedersen T.B."/>
            <person name="Ardo Y.M."/>
            <person name="Broadbent J.R."/>
            <person name="Neve H."/>
            <person name="Hansen L.H."/>
            <person name="Dal Bello F."/>
            <person name="Ostlie H.M."/>
            <person name="Kleppen H.P."/>
            <person name="Vogensen F.K."/>
            <person name="Holo H."/>
        </authorList>
    </citation>
    <scope>NUCLEOTIDE SEQUENCE [LARGE SCALE GENOMIC DNA]</scope>
    <source>
        <strain evidence="1 2">LMGCF08</strain>
    </source>
</reference>
<evidence type="ECO:0000313" key="1">
    <source>
        <dbReference type="EMBL" id="ORI97482.1"/>
    </source>
</evidence>
<dbReference type="InterPro" id="IPR005502">
    <property type="entry name" value="Ribosyl_crysJ1"/>
</dbReference>
<sequence>MGKKQSTIQFLIFGMAIGESIASLPANDQDKVLDQQFDKQLEWGTQVSLSLATTASLTRGYQLADVMAHLQNWYQRRQYAPVGTHQTVDDVTKKALDNYIKNRDMLSAGVSDDAADSDNILARMLPVALYLHHQYGTSFVNDETAMMLLHRIAGLTHNDEGALVTVGMMSLILSQILDGNNLSDAVENGLAFGFEYYSRHQVFVAELSAFDELNLPDFRNIPAEKIVLDGKAASTLEAVIWSLLNSHNYTEAIKNSLVHGHANSVVPTLVAAMAAVYYRDEMVINLSQKFVARRLLATIVSQAERSARFN</sequence>
<dbReference type="GO" id="GO:0016787">
    <property type="term" value="F:hydrolase activity"/>
    <property type="evidence" value="ECO:0007669"/>
    <property type="project" value="UniProtKB-KW"/>
</dbReference>
<proteinExistence type="predicted"/>
<dbReference type="InterPro" id="IPR036705">
    <property type="entry name" value="Ribosyl_crysJ1_sf"/>
</dbReference>
<organism evidence="1 2">
    <name type="scientific">Leuconostoc pseudomesenteroides</name>
    <dbReference type="NCBI Taxonomy" id="33968"/>
    <lineage>
        <taxon>Bacteria</taxon>
        <taxon>Bacillati</taxon>
        <taxon>Bacillota</taxon>
        <taxon>Bacilli</taxon>
        <taxon>Lactobacillales</taxon>
        <taxon>Lactobacillaceae</taxon>
        <taxon>Leuconostoc</taxon>
    </lineage>
</organism>
<dbReference type="Proteomes" id="UP000192288">
    <property type="component" value="Unassembled WGS sequence"/>
</dbReference>
<name>A0A1X0VCK7_LEUPS</name>
<evidence type="ECO:0000313" key="2">
    <source>
        <dbReference type="Proteomes" id="UP000192288"/>
    </source>
</evidence>
<accession>A0A1X0VCK7</accession>
<dbReference type="SUPFAM" id="SSF101478">
    <property type="entry name" value="ADP-ribosylglycohydrolase"/>
    <property type="match status" value="1"/>
</dbReference>
<dbReference type="AlphaFoldDB" id="A0A1X0VCK7"/>
<dbReference type="EMBL" id="MPLS01000024">
    <property type="protein sequence ID" value="ORI97482.1"/>
    <property type="molecule type" value="Genomic_DNA"/>
</dbReference>
<dbReference type="RefSeq" id="WP_080519503.1">
    <property type="nucleotide sequence ID" value="NZ_MPLS01000024.1"/>
</dbReference>
<comment type="caution">
    <text evidence="1">The sequence shown here is derived from an EMBL/GenBank/DDBJ whole genome shotgun (WGS) entry which is preliminary data.</text>
</comment>
<dbReference type="Gene3D" id="1.10.4080.10">
    <property type="entry name" value="ADP-ribosylation/Crystallin J1"/>
    <property type="match status" value="1"/>
</dbReference>
<gene>
    <name evidence="1" type="ORF">BMR96_07030</name>
</gene>
<protein>
    <submittedName>
        <fullName evidence="1">ADP-ribosylglycohydrolase</fullName>
    </submittedName>
</protein>
<dbReference type="Pfam" id="PF03747">
    <property type="entry name" value="ADP_ribosyl_GH"/>
    <property type="match status" value="1"/>
</dbReference>